<dbReference type="CDD" id="cd05374">
    <property type="entry name" value="17beta-HSD-like_SDR_c"/>
    <property type="match status" value="1"/>
</dbReference>
<dbReference type="Pfam" id="PF00106">
    <property type="entry name" value="adh_short"/>
    <property type="match status" value="1"/>
</dbReference>
<dbReference type="Gene3D" id="3.40.50.720">
    <property type="entry name" value="NAD(P)-binding Rossmann-like Domain"/>
    <property type="match status" value="1"/>
</dbReference>
<evidence type="ECO:0000313" key="6">
    <source>
        <dbReference type="Proteomes" id="UP000006578"/>
    </source>
</evidence>
<dbReference type="SUPFAM" id="SSF51735">
    <property type="entry name" value="NAD(P)-binding Rossmann-fold domains"/>
    <property type="match status" value="1"/>
</dbReference>
<reference evidence="5 6" key="1">
    <citation type="journal article" date="2009" name="Proc. Natl. Acad. Sci. U.S.A.">
        <title>The genomic basis of trophic strategy in marine bacteria.</title>
        <authorList>
            <person name="Lauro F.M."/>
            <person name="McDougald D."/>
            <person name="Thomas T."/>
            <person name="Williams T.J."/>
            <person name="Egan S."/>
            <person name="Rice S."/>
            <person name="DeMaere M.Z."/>
            <person name="Ting L."/>
            <person name="Ertan H."/>
            <person name="Johnson J."/>
            <person name="Ferriera S."/>
            <person name="Lapidus A."/>
            <person name="Anderson I."/>
            <person name="Kyrpides N."/>
            <person name="Munk A.C."/>
            <person name="Detter C."/>
            <person name="Han C.S."/>
            <person name="Brown M.V."/>
            <person name="Robb F.T."/>
            <person name="Kjelleberg S."/>
            <person name="Cavicchioli R."/>
        </authorList>
    </citation>
    <scope>NUCLEOTIDE SEQUENCE [LARGE SCALE GENOMIC DNA]</scope>
    <source>
        <strain evidence="6">DSM 13593 / LMG 18877 / RB2256</strain>
    </source>
</reference>
<sequence>MTETYFVTGSSVGLGRSIVEAALAQGHNVVATARNPAVLEDLAARYSGQLLAVRLDVTDAEGARDAVRQAVDKFGRLDVLINNAGFSGVGSIEDMPLELIEAQLSTNFLGAVNLTRAVLPTMRARARGRILLVSSIGARIATAGAGVYYASKAAVSALAETLALEVGPLGIQVTAVEPGAMRTRFAEAGSLQVSPFGPAYEATVGTTIGMMQSPEYNNILRDPDGVAAMILQVAALDDPPSRILAGADSFEMGIGSGDARRASDLHWEKLSRSATVEERLLSA</sequence>
<evidence type="ECO:0000256" key="2">
    <source>
        <dbReference type="ARBA" id="ARBA00023002"/>
    </source>
</evidence>
<protein>
    <submittedName>
        <fullName evidence="5">Short-chain dehydrogenase/reductase SDR</fullName>
    </submittedName>
</protein>
<gene>
    <name evidence="5" type="ordered locus">Sala_0078</name>
</gene>
<dbReference type="InterPro" id="IPR057326">
    <property type="entry name" value="KR_dom"/>
</dbReference>
<organism evidence="5 6">
    <name type="scientific">Sphingopyxis alaskensis (strain DSM 13593 / LMG 18877 / RB2256)</name>
    <name type="common">Sphingomonas alaskensis</name>
    <dbReference type="NCBI Taxonomy" id="317655"/>
    <lineage>
        <taxon>Bacteria</taxon>
        <taxon>Pseudomonadati</taxon>
        <taxon>Pseudomonadota</taxon>
        <taxon>Alphaproteobacteria</taxon>
        <taxon>Sphingomonadales</taxon>
        <taxon>Sphingomonadaceae</taxon>
        <taxon>Sphingopyxis</taxon>
    </lineage>
</organism>
<dbReference type="PANTHER" id="PTHR43976:SF16">
    <property type="entry name" value="SHORT-CHAIN DEHYDROGENASE_REDUCTASE FAMILY PROTEIN"/>
    <property type="match status" value="1"/>
</dbReference>
<dbReference type="PANTHER" id="PTHR43976">
    <property type="entry name" value="SHORT CHAIN DEHYDROGENASE"/>
    <property type="match status" value="1"/>
</dbReference>
<comment type="similarity">
    <text evidence="1 3">Belongs to the short-chain dehydrogenases/reductases (SDR) family.</text>
</comment>
<evidence type="ECO:0000313" key="5">
    <source>
        <dbReference type="EMBL" id="ABF51804.1"/>
    </source>
</evidence>
<dbReference type="PRINTS" id="PR00080">
    <property type="entry name" value="SDRFAMILY"/>
</dbReference>
<dbReference type="KEGG" id="sal:Sala_0078"/>
<dbReference type="SMART" id="SM00822">
    <property type="entry name" value="PKS_KR"/>
    <property type="match status" value="1"/>
</dbReference>
<dbReference type="GO" id="GO:0016491">
    <property type="term" value="F:oxidoreductase activity"/>
    <property type="evidence" value="ECO:0007669"/>
    <property type="project" value="UniProtKB-KW"/>
</dbReference>
<evidence type="ECO:0000256" key="1">
    <source>
        <dbReference type="ARBA" id="ARBA00006484"/>
    </source>
</evidence>
<dbReference type="PRINTS" id="PR00081">
    <property type="entry name" value="GDHRDH"/>
</dbReference>
<dbReference type="AlphaFoldDB" id="Q1GX18"/>
<evidence type="ECO:0000256" key="3">
    <source>
        <dbReference type="RuleBase" id="RU000363"/>
    </source>
</evidence>
<dbReference type="EMBL" id="CP000356">
    <property type="protein sequence ID" value="ABF51804.1"/>
    <property type="molecule type" value="Genomic_DNA"/>
</dbReference>
<dbReference type="InterPro" id="IPR036291">
    <property type="entry name" value="NAD(P)-bd_dom_sf"/>
</dbReference>
<dbReference type="InterPro" id="IPR002347">
    <property type="entry name" value="SDR_fam"/>
</dbReference>
<evidence type="ECO:0000259" key="4">
    <source>
        <dbReference type="SMART" id="SM00822"/>
    </source>
</evidence>
<keyword evidence="6" id="KW-1185">Reference proteome</keyword>
<name>Q1GX18_SPHAL</name>
<dbReference type="Proteomes" id="UP000006578">
    <property type="component" value="Chromosome"/>
</dbReference>
<keyword evidence="2" id="KW-0560">Oxidoreductase</keyword>
<dbReference type="InterPro" id="IPR051911">
    <property type="entry name" value="SDR_oxidoreductase"/>
</dbReference>
<accession>Q1GX18</accession>
<dbReference type="RefSeq" id="WP_011540419.1">
    <property type="nucleotide sequence ID" value="NC_008048.1"/>
</dbReference>
<proteinExistence type="inferred from homology"/>
<dbReference type="STRING" id="317655.Sala_0078"/>
<dbReference type="eggNOG" id="COG4221">
    <property type="taxonomic scope" value="Bacteria"/>
</dbReference>
<feature type="domain" description="Ketoreductase" evidence="4">
    <location>
        <begin position="3"/>
        <end position="179"/>
    </location>
</feature>
<dbReference type="HOGENOM" id="CLU_010194_2_9_5"/>